<dbReference type="Proteomes" id="UP000001055">
    <property type="component" value="Unassembled WGS sequence"/>
</dbReference>
<dbReference type="AlphaFoldDB" id="Q0TVU2"/>
<proteinExistence type="predicted"/>
<protein>
    <submittedName>
        <fullName evidence="1">Uncharacterized protein</fullName>
    </submittedName>
</protein>
<name>Q0TVU2_PHANO</name>
<evidence type="ECO:0000313" key="2">
    <source>
        <dbReference type="Proteomes" id="UP000001055"/>
    </source>
</evidence>
<sequence length="58" mass="6696">MPVYIHKITQDYSRNVVAAYAFGLLQKFIIPRLLKCTNSTVISDPGDDFLDLHEDFHQ</sequence>
<dbReference type="EMBL" id="CH445371">
    <property type="protein sequence ID" value="EAT76240.1"/>
    <property type="molecule type" value="Genomic_DNA"/>
</dbReference>
<evidence type="ECO:0000313" key="1">
    <source>
        <dbReference type="EMBL" id="EAT76240.1"/>
    </source>
</evidence>
<accession>Q0TVU2</accession>
<dbReference type="GeneID" id="5983462"/>
<dbReference type="RefSeq" id="XP_001806531.1">
    <property type="nucleotide sequence ID" value="XM_001806479.1"/>
</dbReference>
<organism evidence="1 2">
    <name type="scientific">Phaeosphaeria nodorum (strain SN15 / ATCC MYA-4574 / FGSC 10173)</name>
    <name type="common">Glume blotch fungus</name>
    <name type="synonym">Parastagonospora nodorum</name>
    <dbReference type="NCBI Taxonomy" id="321614"/>
    <lineage>
        <taxon>Eukaryota</taxon>
        <taxon>Fungi</taxon>
        <taxon>Dikarya</taxon>
        <taxon>Ascomycota</taxon>
        <taxon>Pezizomycotina</taxon>
        <taxon>Dothideomycetes</taxon>
        <taxon>Pleosporomycetidae</taxon>
        <taxon>Pleosporales</taxon>
        <taxon>Pleosporineae</taxon>
        <taxon>Phaeosphaeriaceae</taxon>
        <taxon>Parastagonospora</taxon>
    </lineage>
</organism>
<reference evidence="2" key="1">
    <citation type="journal article" date="2007" name="Plant Cell">
        <title>Dothideomycete-plant interactions illuminated by genome sequencing and EST analysis of the wheat pathogen Stagonospora nodorum.</title>
        <authorList>
            <person name="Hane J.K."/>
            <person name="Lowe R.G."/>
            <person name="Solomon P.S."/>
            <person name="Tan K.C."/>
            <person name="Schoch C.L."/>
            <person name="Spatafora J.W."/>
            <person name="Crous P.W."/>
            <person name="Kodira C."/>
            <person name="Birren B.W."/>
            <person name="Galagan J.E."/>
            <person name="Torriani S.F."/>
            <person name="McDonald B.A."/>
            <person name="Oliver R.P."/>
        </authorList>
    </citation>
    <scope>NUCLEOTIDE SEQUENCE [LARGE SCALE GENOMIC DNA]</scope>
    <source>
        <strain evidence="2">SN15 / ATCC MYA-4574 / FGSC 10173</strain>
    </source>
</reference>
<dbReference type="KEGG" id="pno:SNOG_16415"/>
<dbReference type="InParanoid" id="Q0TVU2"/>
<gene>
    <name evidence="1" type="ORF">SNOG_16415</name>
</gene>